<feature type="domain" description="Baseplate J-like central" evidence="3">
    <location>
        <begin position="184"/>
        <end position="274"/>
    </location>
</feature>
<evidence type="ECO:0000259" key="2">
    <source>
        <dbReference type="Pfam" id="PF04865"/>
    </source>
</evidence>
<dbReference type="AlphaFoldDB" id="A0A1I0V1V8"/>
<dbReference type="PANTHER" id="PTHR37829">
    <property type="entry name" value="PHAGE-LIKE ELEMENT PBSX PROTEIN XKDT"/>
    <property type="match status" value="1"/>
</dbReference>
<evidence type="ECO:0000259" key="4">
    <source>
        <dbReference type="Pfam" id="PF26079"/>
    </source>
</evidence>
<evidence type="ECO:0000256" key="1">
    <source>
        <dbReference type="ARBA" id="ARBA00038087"/>
    </source>
</evidence>
<reference evidence="5 6" key="1">
    <citation type="submission" date="2016-10" db="EMBL/GenBank/DDBJ databases">
        <authorList>
            <person name="de Groot N.N."/>
        </authorList>
    </citation>
    <scope>NUCLEOTIDE SEQUENCE [LARGE SCALE GENOMIC DNA]</scope>
    <source>
        <strain evidence="5 6">DSM 12271</strain>
    </source>
</reference>
<dbReference type="InterPro" id="IPR058531">
    <property type="entry name" value="Baseplate_J_M"/>
</dbReference>
<sequence>MYENKTPNVIHNEMLDNISNDYAKNIGYPMYDLTKSFAIEASTLYNAMQEMINKLDVDKLEGKELEKYIYQRKGLKRKIATNAKGIIIVKGNGQINKGDLFSTAIGIRFRSLETKKIVNEAEISIEAIQPGSTGIVGQNTITQMPVTLQGIVSVTNINPTYDGYDSETDESLRQRYYEALQIPATSANKFHYIKWSKEVIGVGNVKVIPLWNGDNTVKVVIIDDNNLPANEELINRVQTYIDPVGVYNEDKKTWSTWGSGSGEAPIGAYTTVVSATALLINISVDIQEMNNYKSEDVLKNIKTDITNYLKEIAFKQDFISYARVGAIILNTEGVQDYKDLNINGGSSNITISNEEVATLGSVEVI</sequence>
<accession>A0A1I0V1V8</accession>
<feature type="domain" description="Baseplate protein J-like barrel" evidence="2">
    <location>
        <begin position="94"/>
        <end position="163"/>
    </location>
</feature>
<protein>
    <submittedName>
        <fullName evidence="5">Uncharacterized phage protein gp47/JayE</fullName>
    </submittedName>
</protein>
<feature type="domain" description="Baseplate J-like C-terminal" evidence="4">
    <location>
        <begin position="280"/>
        <end position="365"/>
    </location>
</feature>
<dbReference type="Pfam" id="PF04865">
    <property type="entry name" value="Baseplate_J"/>
    <property type="match status" value="1"/>
</dbReference>
<dbReference type="Proteomes" id="UP000198619">
    <property type="component" value="Unassembled WGS sequence"/>
</dbReference>
<dbReference type="InterPro" id="IPR058530">
    <property type="entry name" value="Baseplate_J-like_C"/>
</dbReference>
<evidence type="ECO:0000313" key="6">
    <source>
        <dbReference type="Proteomes" id="UP000198619"/>
    </source>
</evidence>
<dbReference type="Pfam" id="PF26079">
    <property type="entry name" value="Baseplate_J_C"/>
    <property type="match status" value="1"/>
</dbReference>
<evidence type="ECO:0000259" key="3">
    <source>
        <dbReference type="Pfam" id="PF26078"/>
    </source>
</evidence>
<dbReference type="RefSeq" id="WP_090037576.1">
    <property type="nucleotide sequence ID" value="NZ_FOKI01000001.1"/>
</dbReference>
<gene>
    <name evidence="5" type="ORF">SAMN04488528_100181</name>
</gene>
<dbReference type="PANTHER" id="PTHR37829:SF3">
    <property type="entry name" value="PROTEIN JAYE-RELATED"/>
    <property type="match status" value="1"/>
</dbReference>
<keyword evidence="6" id="KW-1185">Reference proteome</keyword>
<dbReference type="OrthoDB" id="2554267at2"/>
<dbReference type="Pfam" id="PF26078">
    <property type="entry name" value="Baseplate_J_M"/>
    <property type="match status" value="1"/>
</dbReference>
<proteinExistence type="inferred from homology"/>
<dbReference type="STRING" id="84698.SAMN04488528_100181"/>
<dbReference type="InterPro" id="IPR052399">
    <property type="entry name" value="Phage_Baseplate_Assmbl_Protein"/>
</dbReference>
<dbReference type="InterPro" id="IPR006949">
    <property type="entry name" value="Barrel_Baseplate_J-like"/>
</dbReference>
<comment type="similarity">
    <text evidence="1">Belongs to the Mu gp47/PBSX XkdT family.</text>
</comment>
<organism evidence="5 6">
    <name type="scientific">Clostridium frigidicarnis</name>
    <dbReference type="NCBI Taxonomy" id="84698"/>
    <lineage>
        <taxon>Bacteria</taxon>
        <taxon>Bacillati</taxon>
        <taxon>Bacillota</taxon>
        <taxon>Clostridia</taxon>
        <taxon>Eubacteriales</taxon>
        <taxon>Clostridiaceae</taxon>
        <taxon>Clostridium</taxon>
    </lineage>
</organism>
<dbReference type="EMBL" id="FOKI01000001">
    <property type="protein sequence ID" value="SFA70027.1"/>
    <property type="molecule type" value="Genomic_DNA"/>
</dbReference>
<evidence type="ECO:0000313" key="5">
    <source>
        <dbReference type="EMBL" id="SFA70027.1"/>
    </source>
</evidence>
<name>A0A1I0V1V8_9CLOT</name>